<evidence type="ECO:0000256" key="5">
    <source>
        <dbReference type="ARBA" id="ARBA00023136"/>
    </source>
</evidence>
<keyword evidence="2" id="KW-1003">Cell membrane</keyword>
<feature type="transmembrane region" description="Helical" evidence="6">
    <location>
        <begin position="256"/>
        <end position="276"/>
    </location>
</feature>
<organism evidence="8">
    <name type="scientific">bioreactor metagenome</name>
    <dbReference type="NCBI Taxonomy" id="1076179"/>
    <lineage>
        <taxon>unclassified sequences</taxon>
        <taxon>metagenomes</taxon>
        <taxon>ecological metagenomes</taxon>
    </lineage>
</organism>
<dbReference type="AlphaFoldDB" id="A0A645CNF6"/>
<protein>
    <submittedName>
        <fullName evidence="8">Putative inner membrane transporter YicL</fullName>
    </submittedName>
</protein>
<feature type="transmembrane region" description="Helical" evidence="6">
    <location>
        <begin position="80"/>
        <end position="98"/>
    </location>
</feature>
<feature type="domain" description="EamA" evidence="7">
    <location>
        <begin position="163"/>
        <end position="296"/>
    </location>
</feature>
<gene>
    <name evidence="8" type="primary">yicL_6</name>
    <name evidence="8" type="ORF">SDC9_125313</name>
</gene>
<accession>A0A645CNF6</accession>
<feature type="transmembrane region" description="Helical" evidence="6">
    <location>
        <begin position="39"/>
        <end position="60"/>
    </location>
</feature>
<evidence type="ECO:0000256" key="4">
    <source>
        <dbReference type="ARBA" id="ARBA00022989"/>
    </source>
</evidence>
<feature type="transmembrane region" description="Helical" evidence="6">
    <location>
        <begin position="12"/>
        <end position="33"/>
    </location>
</feature>
<feature type="transmembrane region" description="Helical" evidence="6">
    <location>
        <begin position="104"/>
        <end position="123"/>
    </location>
</feature>
<name>A0A645CNF6_9ZZZZ</name>
<feature type="transmembrane region" description="Helical" evidence="6">
    <location>
        <begin position="135"/>
        <end position="152"/>
    </location>
</feature>
<keyword evidence="3 6" id="KW-0812">Transmembrane</keyword>
<comment type="subcellular location">
    <subcellularLocation>
        <location evidence="1">Cell membrane</location>
        <topology evidence="1">Multi-pass membrane protein</topology>
    </subcellularLocation>
</comment>
<dbReference type="EMBL" id="VSSQ01028552">
    <property type="protein sequence ID" value="MPM78302.1"/>
    <property type="molecule type" value="Genomic_DNA"/>
</dbReference>
<feature type="transmembrane region" description="Helical" evidence="6">
    <location>
        <begin position="192"/>
        <end position="211"/>
    </location>
</feature>
<evidence type="ECO:0000256" key="1">
    <source>
        <dbReference type="ARBA" id="ARBA00004651"/>
    </source>
</evidence>
<dbReference type="PANTHER" id="PTHR32322">
    <property type="entry name" value="INNER MEMBRANE TRANSPORTER"/>
    <property type="match status" value="1"/>
</dbReference>
<dbReference type="InterPro" id="IPR000620">
    <property type="entry name" value="EamA_dom"/>
</dbReference>
<reference evidence="8" key="1">
    <citation type="submission" date="2019-08" db="EMBL/GenBank/DDBJ databases">
        <authorList>
            <person name="Kucharzyk K."/>
            <person name="Murdoch R.W."/>
            <person name="Higgins S."/>
            <person name="Loffler F."/>
        </authorList>
    </citation>
    <scope>NUCLEOTIDE SEQUENCE</scope>
</reference>
<comment type="caution">
    <text evidence="8">The sequence shown here is derived from an EMBL/GenBank/DDBJ whole genome shotgun (WGS) entry which is preliminary data.</text>
</comment>
<dbReference type="SUPFAM" id="SSF103481">
    <property type="entry name" value="Multidrug resistance efflux transporter EmrE"/>
    <property type="match status" value="2"/>
</dbReference>
<dbReference type="InterPro" id="IPR037185">
    <property type="entry name" value="EmrE-like"/>
</dbReference>
<feature type="domain" description="EamA" evidence="7">
    <location>
        <begin position="11"/>
        <end position="149"/>
    </location>
</feature>
<dbReference type="PANTHER" id="PTHR32322:SF18">
    <property type="entry name" value="S-ADENOSYLMETHIONINE_S-ADENOSYLHOMOCYSTEINE TRANSPORTER"/>
    <property type="match status" value="1"/>
</dbReference>
<sequence length="304" mass="32489">MKQKASRQTVGTLLTIGGGVCWGFSGCMAQYLFESKGVTAIWLVPQRMVVAGLILVVLGFFVEGKKMVAIFWNRADLTRLLVFSVFGMMLCQLTYFSAVQYSNAGTATVLQTLAPVFILLFYCLRYRRHPRRIELVAIAGALLGTFLLATHGQLNGLAITPQGLFFGLGAAVGAALYTLLSAVLLNKGYSTWTVVGLGMFFSGLLLAAIVRPWSMGVVWDGEMVWMFIGIVIIGTALAFSLFLAGASIVGPLKASLLGSVEPLTAILLSAAVLGASFTAWDFIGFVLILGVVALLSLGNRQKAD</sequence>
<evidence type="ECO:0000259" key="7">
    <source>
        <dbReference type="Pfam" id="PF00892"/>
    </source>
</evidence>
<dbReference type="InterPro" id="IPR050638">
    <property type="entry name" value="AA-Vitamin_Transporters"/>
</dbReference>
<feature type="transmembrane region" description="Helical" evidence="6">
    <location>
        <begin position="223"/>
        <end position="244"/>
    </location>
</feature>
<proteinExistence type="predicted"/>
<feature type="transmembrane region" description="Helical" evidence="6">
    <location>
        <begin position="164"/>
        <end position="185"/>
    </location>
</feature>
<dbReference type="PROSITE" id="PS51257">
    <property type="entry name" value="PROKAR_LIPOPROTEIN"/>
    <property type="match status" value="1"/>
</dbReference>
<keyword evidence="4 6" id="KW-1133">Transmembrane helix</keyword>
<evidence type="ECO:0000256" key="3">
    <source>
        <dbReference type="ARBA" id="ARBA00022692"/>
    </source>
</evidence>
<evidence type="ECO:0000313" key="8">
    <source>
        <dbReference type="EMBL" id="MPM78302.1"/>
    </source>
</evidence>
<evidence type="ECO:0000256" key="6">
    <source>
        <dbReference type="SAM" id="Phobius"/>
    </source>
</evidence>
<dbReference type="Pfam" id="PF00892">
    <property type="entry name" value="EamA"/>
    <property type="match status" value="2"/>
</dbReference>
<feature type="transmembrane region" description="Helical" evidence="6">
    <location>
        <begin position="282"/>
        <end position="298"/>
    </location>
</feature>
<dbReference type="GO" id="GO:0005886">
    <property type="term" value="C:plasma membrane"/>
    <property type="evidence" value="ECO:0007669"/>
    <property type="project" value="UniProtKB-SubCell"/>
</dbReference>
<evidence type="ECO:0000256" key="2">
    <source>
        <dbReference type="ARBA" id="ARBA00022475"/>
    </source>
</evidence>
<keyword evidence="5 6" id="KW-0472">Membrane</keyword>